<evidence type="ECO:0000256" key="3">
    <source>
        <dbReference type="ARBA" id="ARBA00022452"/>
    </source>
</evidence>
<keyword evidence="7" id="KW-0998">Cell outer membrane</keyword>
<dbReference type="InterPro" id="IPR005017">
    <property type="entry name" value="OMPP1/FadL/TodX"/>
</dbReference>
<evidence type="ECO:0000313" key="8">
    <source>
        <dbReference type="EMBL" id="MCA9728209.1"/>
    </source>
</evidence>
<dbReference type="GO" id="GO:0009279">
    <property type="term" value="C:cell outer membrane"/>
    <property type="evidence" value="ECO:0007669"/>
    <property type="project" value="UniProtKB-SubCell"/>
</dbReference>
<evidence type="ECO:0000256" key="7">
    <source>
        <dbReference type="ARBA" id="ARBA00023237"/>
    </source>
</evidence>
<accession>A0A956LZ15</accession>
<dbReference type="SUPFAM" id="SSF56935">
    <property type="entry name" value="Porins"/>
    <property type="match status" value="1"/>
</dbReference>
<comment type="similarity">
    <text evidence="2">Belongs to the OmpP1/FadL family.</text>
</comment>
<evidence type="ECO:0000256" key="5">
    <source>
        <dbReference type="ARBA" id="ARBA00022729"/>
    </source>
</evidence>
<keyword evidence="6" id="KW-0472">Membrane</keyword>
<dbReference type="EMBL" id="JAGQHR010000324">
    <property type="protein sequence ID" value="MCA9728209.1"/>
    <property type="molecule type" value="Genomic_DNA"/>
</dbReference>
<protein>
    <submittedName>
        <fullName evidence="8">Outer membrane protein transport protein</fullName>
    </submittedName>
</protein>
<dbReference type="AlphaFoldDB" id="A0A956LZ15"/>
<comment type="caution">
    <text evidence="8">The sequence shown here is derived from an EMBL/GenBank/DDBJ whole genome shotgun (WGS) entry which is preliminary data.</text>
</comment>
<dbReference type="Proteomes" id="UP000697710">
    <property type="component" value="Unassembled WGS sequence"/>
</dbReference>
<keyword evidence="4" id="KW-0812">Transmembrane</keyword>
<dbReference type="PANTHER" id="PTHR35093:SF8">
    <property type="entry name" value="OUTER MEMBRANE PROTEIN NMB0088-RELATED"/>
    <property type="match status" value="1"/>
</dbReference>
<dbReference type="GO" id="GO:0015483">
    <property type="term" value="F:long-chain fatty acid transporting porin activity"/>
    <property type="evidence" value="ECO:0007669"/>
    <property type="project" value="TreeGrafter"/>
</dbReference>
<name>A0A956LZ15_UNCEI</name>
<evidence type="ECO:0000256" key="6">
    <source>
        <dbReference type="ARBA" id="ARBA00023136"/>
    </source>
</evidence>
<evidence type="ECO:0000313" key="9">
    <source>
        <dbReference type="Proteomes" id="UP000697710"/>
    </source>
</evidence>
<proteinExistence type="inferred from homology"/>
<dbReference type="Pfam" id="PF03349">
    <property type="entry name" value="Toluene_X"/>
    <property type="match status" value="1"/>
</dbReference>
<evidence type="ECO:0000256" key="1">
    <source>
        <dbReference type="ARBA" id="ARBA00004571"/>
    </source>
</evidence>
<evidence type="ECO:0000256" key="4">
    <source>
        <dbReference type="ARBA" id="ARBA00022692"/>
    </source>
</evidence>
<reference evidence="8" key="2">
    <citation type="journal article" date="2021" name="Microbiome">
        <title>Successional dynamics and alternative stable states in a saline activated sludge microbial community over 9 years.</title>
        <authorList>
            <person name="Wang Y."/>
            <person name="Ye J."/>
            <person name="Ju F."/>
            <person name="Liu L."/>
            <person name="Boyd J.A."/>
            <person name="Deng Y."/>
            <person name="Parks D.H."/>
            <person name="Jiang X."/>
            <person name="Yin X."/>
            <person name="Woodcroft B.J."/>
            <person name="Tyson G.W."/>
            <person name="Hugenholtz P."/>
            <person name="Polz M.F."/>
            <person name="Zhang T."/>
        </authorList>
    </citation>
    <scope>NUCLEOTIDE SEQUENCE</scope>
    <source>
        <strain evidence="8">HKST-UBA01</strain>
    </source>
</reference>
<dbReference type="Gene3D" id="2.40.160.60">
    <property type="entry name" value="Outer membrane protein transport protein (OMPP1/FadL/TodX)"/>
    <property type="match status" value="1"/>
</dbReference>
<sequence>MKTVLSLRPGRFAAHLARCAPFFHSSRQCRRERWGLAALAVLLAPVAAEATIPPELPFISRLGVGARPMGMAGAYTAIADDYHALYYNPAAMTRIRDTEFGIAFDSRSVDANTDYLGTHSNTPSDKTRLESIGFVYPYPTYRGSLVIGLSYERIAPFDIDYYRTGSGGGIRLEEESIEEIGSLGAYQAGFAWELSPQLAFGVTGTILAGTSDRRRTFDFESADHLDRESTITNTLTDLTAITGSLGILYRLGERADLGLTIRLPENYDLDGTIHDDVIRYQASPPETLDYIDDFNFKDELSIPYRITAGIGYRAGDLTLAGDATFADWKEIDYYGPIRTDGREYAYRSTIDFRVGAEYSLPQQPLRLRAGYAAQPLPYEVIGVDVFGGVASRASFDHDFRAFTVGAGLDLDESLILDAAFVSGSYQRSGRSTAGVETREEVKDQRLIIGATFKVKT</sequence>
<keyword evidence="3" id="KW-1134">Transmembrane beta strand</keyword>
<reference evidence="8" key="1">
    <citation type="submission" date="2020-04" db="EMBL/GenBank/DDBJ databases">
        <authorList>
            <person name="Zhang T."/>
        </authorList>
    </citation>
    <scope>NUCLEOTIDE SEQUENCE</scope>
    <source>
        <strain evidence="8">HKST-UBA01</strain>
    </source>
</reference>
<comment type="subcellular location">
    <subcellularLocation>
        <location evidence="1">Cell outer membrane</location>
        <topology evidence="1">Multi-pass membrane protein</topology>
    </subcellularLocation>
</comment>
<organism evidence="8 9">
    <name type="scientific">Eiseniibacteriota bacterium</name>
    <dbReference type="NCBI Taxonomy" id="2212470"/>
    <lineage>
        <taxon>Bacteria</taxon>
        <taxon>Candidatus Eiseniibacteriota</taxon>
    </lineage>
</organism>
<evidence type="ECO:0000256" key="2">
    <source>
        <dbReference type="ARBA" id="ARBA00008163"/>
    </source>
</evidence>
<dbReference type="PANTHER" id="PTHR35093">
    <property type="entry name" value="OUTER MEMBRANE PROTEIN NMB0088-RELATED"/>
    <property type="match status" value="1"/>
</dbReference>
<keyword evidence="5" id="KW-0732">Signal</keyword>
<gene>
    <name evidence="8" type="ORF">KC729_11040</name>
</gene>